<feature type="compositionally biased region" description="Low complexity" evidence="6">
    <location>
        <begin position="270"/>
        <end position="283"/>
    </location>
</feature>
<evidence type="ECO:0000259" key="8">
    <source>
        <dbReference type="Pfam" id="PF08600"/>
    </source>
</evidence>
<keyword evidence="3" id="KW-0863">Zinc-finger</keyword>
<dbReference type="InParanoid" id="A0A0C3DC73"/>
<dbReference type="AlphaFoldDB" id="A0A0C3DC73"/>
<keyword evidence="5" id="KW-0539">Nucleus</keyword>
<feature type="compositionally biased region" description="Polar residues" evidence="6">
    <location>
        <begin position="1"/>
        <end position="18"/>
    </location>
</feature>
<evidence type="ECO:0000256" key="4">
    <source>
        <dbReference type="ARBA" id="ARBA00022833"/>
    </source>
</evidence>
<accession>A0A0C3DC73</accession>
<evidence type="ECO:0000256" key="6">
    <source>
        <dbReference type="SAM" id="MobiDB-lite"/>
    </source>
</evidence>
<dbReference type="InterPro" id="IPR013909">
    <property type="entry name" value="NuBaID_C"/>
</dbReference>
<name>A0A0C3DC73_9AGAM</name>
<evidence type="ECO:0000256" key="5">
    <source>
        <dbReference type="ARBA" id="ARBA00023242"/>
    </source>
</evidence>
<feature type="region of interest" description="Disordered" evidence="6">
    <location>
        <begin position="104"/>
        <end position="127"/>
    </location>
</feature>
<feature type="region of interest" description="Disordered" evidence="6">
    <location>
        <begin position="1"/>
        <end position="54"/>
    </location>
</feature>
<dbReference type="PANTHER" id="PTHR15835">
    <property type="entry name" value="NUCLEAR-INTERACTING PARTNER OF ALK"/>
    <property type="match status" value="1"/>
</dbReference>
<dbReference type="GO" id="GO:0005634">
    <property type="term" value="C:nucleus"/>
    <property type="evidence" value="ECO:0007669"/>
    <property type="project" value="UniProtKB-SubCell"/>
</dbReference>
<keyword evidence="2" id="KW-0479">Metal-binding</keyword>
<dbReference type="OrthoDB" id="2592092at2759"/>
<feature type="region of interest" description="Disordered" evidence="6">
    <location>
        <begin position="270"/>
        <end position="295"/>
    </location>
</feature>
<feature type="compositionally biased region" description="Low complexity" evidence="6">
    <location>
        <begin position="345"/>
        <end position="355"/>
    </location>
</feature>
<feature type="domain" description="C3HC-type" evidence="7">
    <location>
        <begin position="126"/>
        <end position="238"/>
    </location>
</feature>
<dbReference type="EMBL" id="KN822087">
    <property type="protein sequence ID" value="KIM58320.1"/>
    <property type="molecule type" value="Genomic_DNA"/>
</dbReference>
<gene>
    <name evidence="9" type="ORF">SCLCIDRAFT_10245</name>
</gene>
<evidence type="ECO:0000256" key="1">
    <source>
        <dbReference type="ARBA" id="ARBA00004123"/>
    </source>
</evidence>
<dbReference type="InterPro" id="IPR012935">
    <property type="entry name" value="NuBaID_N"/>
</dbReference>
<evidence type="ECO:0000256" key="3">
    <source>
        <dbReference type="ARBA" id="ARBA00022771"/>
    </source>
</evidence>
<reference evidence="9 10" key="1">
    <citation type="submission" date="2014-04" db="EMBL/GenBank/DDBJ databases">
        <authorList>
            <consortium name="DOE Joint Genome Institute"/>
            <person name="Kuo A."/>
            <person name="Kohler A."/>
            <person name="Nagy L.G."/>
            <person name="Floudas D."/>
            <person name="Copeland A."/>
            <person name="Barry K.W."/>
            <person name="Cichocki N."/>
            <person name="Veneault-Fourrey C."/>
            <person name="LaButti K."/>
            <person name="Lindquist E.A."/>
            <person name="Lipzen A."/>
            <person name="Lundell T."/>
            <person name="Morin E."/>
            <person name="Murat C."/>
            <person name="Sun H."/>
            <person name="Tunlid A."/>
            <person name="Henrissat B."/>
            <person name="Grigoriev I.V."/>
            <person name="Hibbett D.S."/>
            <person name="Martin F."/>
            <person name="Nordberg H.P."/>
            <person name="Cantor M.N."/>
            <person name="Hua S.X."/>
        </authorList>
    </citation>
    <scope>NUCLEOTIDE SEQUENCE [LARGE SCALE GENOMIC DNA]</scope>
    <source>
        <strain evidence="9 10">Foug A</strain>
    </source>
</reference>
<reference evidence="10" key="2">
    <citation type="submission" date="2015-01" db="EMBL/GenBank/DDBJ databases">
        <title>Evolutionary Origins and Diversification of the Mycorrhizal Mutualists.</title>
        <authorList>
            <consortium name="DOE Joint Genome Institute"/>
            <consortium name="Mycorrhizal Genomics Consortium"/>
            <person name="Kohler A."/>
            <person name="Kuo A."/>
            <person name="Nagy L.G."/>
            <person name="Floudas D."/>
            <person name="Copeland A."/>
            <person name="Barry K.W."/>
            <person name="Cichocki N."/>
            <person name="Veneault-Fourrey C."/>
            <person name="LaButti K."/>
            <person name="Lindquist E.A."/>
            <person name="Lipzen A."/>
            <person name="Lundell T."/>
            <person name="Morin E."/>
            <person name="Murat C."/>
            <person name="Riley R."/>
            <person name="Ohm R."/>
            <person name="Sun H."/>
            <person name="Tunlid A."/>
            <person name="Henrissat B."/>
            <person name="Grigoriev I.V."/>
            <person name="Hibbett D.S."/>
            <person name="Martin F."/>
        </authorList>
    </citation>
    <scope>NUCLEOTIDE SEQUENCE [LARGE SCALE GENOMIC DNA]</scope>
    <source>
        <strain evidence="10">Foug A</strain>
    </source>
</reference>
<proteinExistence type="predicted"/>
<dbReference type="GO" id="GO:0008270">
    <property type="term" value="F:zinc ion binding"/>
    <property type="evidence" value="ECO:0007669"/>
    <property type="project" value="UniProtKB-KW"/>
</dbReference>
<dbReference type="PANTHER" id="PTHR15835:SF6">
    <property type="entry name" value="ZINC FINGER C3HC-TYPE PROTEIN 1"/>
    <property type="match status" value="1"/>
</dbReference>
<dbReference type="Proteomes" id="UP000053989">
    <property type="component" value="Unassembled WGS sequence"/>
</dbReference>
<dbReference type="Pfam" id="PF08600">
    <property type="entry name" value="NuBaID_C"/>
    <property type="match status" value="1"/>
</dbReference>
<sequence>MSGSVEPSELISGSSSMRATKRKLEDAIQSLDVAVSSTPSSRSSTELPPLSKRPHLSRSFYSTLAKYGVKSRQDPKTSDTTNIIDISTRAPHLAAILARRSSQNKQRVLFKQPSLPPAHSSSEYRPSSTQSFLSRLATYKLSTYANKPPQIDAVAAAKCGWINDGKDRLVCGICSVSWVLAAREGMTREAANALIEKQRTSLVEMHKDGCPWKTRQCDASIYRVHLRSPSAMARDLRAAAVSLDPVVANIAIKHSLTPSQLNLLRSAVSTTSSSSPAPEDSSAMQVDESGSSRAPEVSDTSLIVALFGWVLAPHPPANELRRTSSLSASHIGSFGPSASMPPTPSLSRASSVSRSFIGREGTPTPAPASGPSVSARIGPSISQSASPLRPRVSFQTSGAFANSVSSAGSAKTVAKDISLIHCPLCQRRVGLWSFPTVSSSQEEGEVISTLPNGDSASAFASAARVTATATGQPRKPFDLVKEHRSYCPYVVRATAVPSALAPNIAGSPENGGNLVEGWRAVLAVIQRHGLSQRQRLSRFMPNGESSTGTRDEELEGVEAMVAGVKSKGGRELLKYVKTLLG</sequence>
<organism evidence="9 10">
    <name type="scientific">Scleroderma citrinum Foug A</name>
    <dbReference type="NCBI Taxonomy" id="1036808"/>
    <lineage>
        <taxon>Eukaryota</taxon>
        <taxon>Fungi</taxon>
        <taxon>Dikarya</taxon>
        <taxon>Basidiomycota</taxon>
        <taxon>Agaricomycotina</taxon>
        <taxon>Agaricomycetes</taxon>
        <taxon>Agaricomycetidae</taxon>
        <taxon>Boletales</taxon>
        <taxon>Sclerodermatineae</taxon>
        <taxon>Sclerodermataceae</taxon>
        <taxon>Scleroderma</taxon>
    </lineage>
</organism>
<feature type="region of interest" description="Disordered" evidence="6">
    <location>
        <begin position="333"/>
        <end position="388"/>
    </location>
</feature>
<evidence type="ECO:0000313" key="10">
    <source>
        <dbReference type="Proteomes" id="UP000053989"/>
    </source>
</evidence>
<evidence type="ECO:0008006" key="11">
    <source>
        <dbReference type="Google" id="ProtNLM"/>
    </source>
</evidence>
<keyword evidence="4" id="KW-0862">Zinc</keyword>
<keyword evidence="10" id="KW-1185">Reference proteome</keyword>
<dbReference type="Pfam" id="PF07967">
    <property type="entry name" value="zf-C3HC"/>
    <property type="match status" value="1"/>
</dbReference>
<protein>
    <recommendedName>
        <fullName evidence="11">C3HC-type domain-containing protein</fullName>
    </recommendedName>
</protein>
<dbReference type="STRING" id="1036808.A0A0C3DC73"/>
<feature type="domain" description="NuBaID C-terminal" evidence="8">
    <location>
        <begin position="410"/>
        <end position="526"/>
    </location>
</feature>
<evidence type="ECO:0000259" key="7">
    <source>
        <dbReference type="Pfam" id="PF07967"/>
    </source>
</evidence>
<comment type="subcellular location">
    <subcellularLocation>
        <location evidence="1">Nucleus</location>
    </subcellularLocation>
</comment>
<evidence type="ECO:0000313" key="9">
    <source>
        <dbReference type="EMBL" id="KIM58320.1"/>
    </source>
</evidence>
<feature type="compositionally biased region" description="Low complexity" evidence="6">
    <location>
        <begin position="36"/>
        <end position="50"/>
    </location>
</feature>
<evidence type="ECO:0000256" key="2">
    <source>
        <dbReference type="ARBA" id="ARBA00022723"/>
    </source>
</evidence>
<dbReference type="HOGENOM" id="CLU_024082_0_0_1"/>